<gene>
    <name evidence="1" type="ORF">CD32_08750</name>
</gene>
<evidence type="ECO:0000313" key="2">
    <source>
        <dbReference type="Proteomes" id="UP000030437"/>
    </source>
</evidence>
<protein>
    <submittedName>
        <fullName evidence="1">Uncharacterized protein</fullName>
    </submittedName>
</protein>
<name>A0A0A3IKQ0_9BACI</name>
<accession>A0A0A3IKQ0</accession>
<dbReference type="Proteomes" id="UP000030437">
    <property type="component" value="Unassembled WGS sequence"/>
</dbReference>
<keyword evidence="2" id="KW-1185">Reference proteome</keyword>
<reference evidence="1 2" key="1">
    <citation type="submission" date="2014-02" db="EMBL/GenBank/DDBJ databases">
        <title>Draft genome sequence of Lysinibacillus odysseyi NBRC 100172.</title>
        <authorList>
            <person name="Zhang F."/>
            <person name="Wang G."/>
            <person name="Zhang L."/>
        </authorList>
    </citation>
    <scope>NUCLEOTIDE SEQUENCE [LARGE SCALE GENOMIC DNA]</scope>
    <source>
        <strain evidence="1 2">NBRC 100172</strain>
    </source>
</reference>
<comment type="caution">
    <text evidence="1">The sequence shown here is derived from an EMBL/GenBank/DDBJ whole genome shotgun (WGS) entry which is preliminary data.</text>
</comment>
<sequence>MTFKVSFSSCYGLPNNDFFVEKMKTVGTVKPSIPDVKGTETTWIQVITDKNGSLVTTYPVPAPKKYFHF</sequence>
<proteinExistence type="predicted"/>
<evidence type="ECO:0000313" key="1">
    <source>
        <dbReference type="EMBL" id="KGR85321.1"/>
    </source>
</evidence>
<organism evidence="1 2">
    <name type="scientific">Lysinibacillus odysseyi 34hs-1 = NBRC 100172</name>
    <dbReference type="NCBI Taxonomy" id="1220589"/>
    <lineage>
        <taxon>Bacteria</taxon>
        <taxon>Bacillati</taxon>
        <taxon>Bacillota</taxon>
        <taxon>Bacilli</taxon>
        <taxon>Bacillales</taxon>
        <taxon>Bacillaceae</taxon>
        <taxon>Lysinibacillus</taxon>
    </lineage>
</organism>
<dbReference type="STRING" id="1220589.CD32_08750"/>
<dbReference type="EMBL" id="JPVP01000054">
    <property type="protein sequence ID" value="KGR85321.1"/>
    <property type="molecule type" value="Genomic_DNA"/>
</dbReference>
<dbReference type="AlphaFoldDB" id="A0A0A3IKQ0"/>